<keyword evidence="10 18" id="KW-0028">Amino-acid biosynthesis</keyword>
<comment type="catalytic activity">
    <reaction evidence="1 18">
        <text>7-phospho-2-dehydro-3-deoxy-D-arabino-heptonate = 3-dehydroquinate + phosphate</text>
        <dbReference type="Rhea" id="RHEA:21968"/>
        <dbReference type="ChEBI" id="CHEBI:32364"/>
        <dbReference type="ChEBI" id="CHEBI:43474"/>
        <dbReference type="ChEBI" id="CHEBI:58394"/>
        <dbReference type="EC" id="4.2.3.4"/>
    </reaction>
</comment>
<dbReference type="EMBL" id="JAAEEH010000024">
    <property type="protein sequence ID" value="NDL67934.1"/>
    <property type="molecule type" value="Genomic_DNA"/>
</dbReference>
<feature type="binding site" evidence="18">
    <location>
        <begin position="130"/>
        <end position="131"/>
    </location>
    <ligand>
        <name>NAD(+)</name>
        <dbReference type="ChEBI" id="CHEBI:57540"/>
    </ligand>
</feature>
<dbReference type="Pfam" id="PF01761">
    <property type="entry name" value="DHQ_synthase"/>
    <property type="match status" value="1"/>
</dbReference>
<comment type="cofactor">
    <cofactor evidence="18">
        <name>Co(2+)</name>
        <dbReference type="ChEBI" id="CHEBI:48828"/>
    </cofactor>
    <cofactor evidence="18">
        <name>Zn(2+)</name>
        <dbReference type="ChEBI" id="CHEBI:29105"/>
    </cofactor>
    <text evidence="18">Binds 1 divalent metal cation per subunit. Can use either Co(2+) or Zn(2+).</text>
</comment>
<feature type="binding site" evidence="18">
    <location>
        <position position="143"/>
    </location>
    <ligand>
        <name>NAD(+)</name>
        <dbReference type="ChEBI" id="CHEBI:57540"/>
    </ligand>
</feature>
<name>A0A7X5KNE0_9FIRM</name>
<keyword evidence="11 18" id="KW-0479">Metal-binding</keyword>
<dbReference type="PIRSF" id="PIRSF001455">
    <property type="entry name" value="DHQ_synth"/>
    <property type="match status" value="1"/>
</dbReference>
<feature type="binding site" evidence="18">
    <location>
        <position position="185"/>
    </location>
    <ligand>
        <name>Zn(2+)</name>
        <dbReference type="ChEBI" id="CHEBI:29105"/>
    </ligand>
</feature>
<dbReference type="PANTHER" id="PTHR43622:SF7">
    <property type="entry name" value="3-DEHYDROQUINATE SYNTHASE, CHLOROPLASTIC"/>
    <property type="match status" value="1"/>
</dbReference>
<proteinExistence type="inferred from homology"/>
<comment type="cofactor">
    <cofactor evidence="3">
        <name>Zn(2+)</name>
        <dbReference type="ChEBI" id="CHEBI:29105"/>
    </cofactor>
</comment>
<dbReference type="GO" id="GO:0009423">
    <property type="term" value="P:chorismate biosynthetic process"/>
    <property type="evidence" value="ECO:0007669"/>
    <property type="project" value="UniProtKB-UniRule"/>
</dbReference>
<keyword evidence="22" id="KW-1185">Reference proteome</keyword>
<dbReference type="UniPathway" id="UPA00053">
    <property type="reaction ID" value="UER00085"/>
</dbReference>
<evidence type="ECO:0000256" key="14">
    <source>
        <dbReference type="ARBA" id="ARBA00023027"/>
    </source>
</evidence>
<evidence type="ECO:0000256" key="16">
    <source>
        <dbReference type="ARBA" id="ARBA00023239"/>
    </source>
</evidence>
<comment type="caution">
    <text evidence="21">The sequence shown here is derived from an EMBL/GenBank/DDBJ whole genome shotgun (WGS) entry which is preliminary data.</text>
</comment>
<dbReference type="GO" id="GO:0046872">
    <property type="term" value="F:metal ion binding"/>
    <property type="evidence" value="ECO:0007669"/>
    <property type="project" value="UniProtKB-KW"/>
</dbReference>
<feature type="binding site" evidence="18">
    <location>
        <begin position="170"/>
        <end position="173"/>
    </location>
    <ligand>
        <name>NAD(+)</name>
        <dbReference type="ChEBI" id="CHEBI:57540"/>
    </ligand>
</feature>
<dbReference type="GO" id="GO:0008652">
    <property type="term" value="P:amino acid biosynthetic process"/>
    <property type="evidence" value="ECO:0007669"/>
    <property type="project" value="UniProtKB-KW"/>
</dbReference>
<comment type="cofactor">
    <cofactor evidence="2 18">
        <name>NAD(+)</name>
        <dbReference type="ChEBI" id="CHEBI:57540"/>
    </cofactor>
</comment>
<evidence type="ECO:0000256" key="13">
    <source>
        <dbReference type="ARBA" id="ARBA00022833"/>
    </source>
</evidence>
<evidence type="ECO:0000256" key="17">
    <source>
        <dbReference type="ARBA" id="ARBA00023285"/>
    </source>
</evidence>
<dbReference type="RefSeq" id="WP_162370658.1">
    <property type="nucleotide sequence ID" value="NZ_JAAEEH010000024.1"/>
</dbReference>
<dbReference type="GO" id="GO:0003856">
    <property type="term" value="F:3-dehydroquinate synthase activity"/>
    <property type="evidence" value="ECO:0007669"/>
    <property type="project" value="UniProtKB-UniRule"/>
</dbReference>
<evidence type="ECO:0000313" key="22">
    <source>
        <dbReference type="Proteomes" id="UP000461585"/>
    </source>
</evidence>
<evidence type="ECO:0000256" key="1">
    <source>
        <dbReference type="ARBA" id="ARBA00001393"/>
    </source>
</evidence>
<keyword evidence="15 18" id="KW-0057">Aromatic amino acid biosynthesis</keyword>
<accession>A0A7X5KNE0</accession>
<feature type="binding site" evidence="18">
    <location>
        <position position="264"/>
    </location>
    <ligand>
        <name>Zn(2+)</name>
        <dbReference type="ChEBI" id="CHEBI:29105"/>
    </ligand>
</feature>
<dbReference type="HAMAP" id="MF_00110">
    <property type="entry name" value="DHQ_synthase"/>
    <property type="match status" value="1"/>
</dbReference>
<organism evidence="21 22">
    <name type="scientific">Anaerotalea alkaliphila</name>
    <dbReference type="NCBI Taxonomy" id="2662126"/>
    <lineage>
        <taxon>Bacteria</taxon>
        <taxon>Bacillati</taxon>
        <taxon>Bacillota</taxon>
        <taxon>Clostridia</taxon>
        <taxon>Eubacteriales</taxon>
        <taxon>Anaerotalea</taxon>
    </lineage>
</organism>
<evidence type="ECO:0000256" key="5">
    <source>
        <dbReference type="ARBA" id="ARBA00004661"/>
    </source>
</evidence>
<evidence type="ECO:0000256" key="11">
    <source>
        <dbReference type="ARBA" id="ARBA00022723"/>
    </source>
</evidence>
<dbReference type="Proteomes" id="UP000461585">
    <property type="component" value="Unassembled WGS sequence"/>
</dbReference>
<dbReference type="GO" id="GO:0009073">
    <property type="term" value="P:aromatic amino acid family biosynthetic process"/>
    <property type="evidence" value="ECO:0007669"/>
    <property type="project" value="UniProtKB-KW"/>
</dbReference>
<reference evidence="21 22" key="1">
    <citation type="submission" date="2020-01" db="EMBL/GenBank/DDBJ databases">
        <title>Anaeroalcalibacter tamaniensis gen. nov., sp. nov., moderately halophilic strictly anaerobic fermenter bacterium from mud volcano of Taman peninsula.</title>
        <authorList>
            <person name="Frolova A."/>
            <person name="Merkel A.Y."/>
            <person name="Slobodkin A.I."/>
        </authorList>
    </citation>
    <scope>NUCLEOTIDE SEQUENCE [LARGE SCALE GENOMIC DNA]</scope>
    <source>
        <strain evidence="21 22">F-3ap</strain>
    </source>
</reference>
<evidence type="ECO:0000256" key="6">
    <source>
        <dbReference type="ARBA" id="ARBA00005412"/>
    </source>
</evidence>
<feature type="binding site" evidence="18">
    <location>
        <position position="152"/>
    </location>
    <ligand>
        <name>NAD(+)</name>
        <dbReference type="ChEBI" id="CHEBI:57540"/>
    </ligand>
</feature>
<comment type="caution">
    <text evidence="18">Lacks conserved residue(s) required for the propagation of feature annotation.</text>
</comment>
<evidence type="ECO:0000256" key="10">
    <source>
        <dbReference type="ARBA" id="ARBA00022605"/>
    </source>
</evidence>
<dbReference type="FunFam" id="3.40.50.1970:FF:000007">
    <property type="entry name" value="Pentafunctional AROM polypeptide"/>
    <property type="match status" value="1"/>
</dbReference>
<comment type="similarity">
    <text evidence="6 18">Belongs to the sugar phosphate cyclases superfamily. Dehydroquinate synthase family.</text>
</comment>
<dbReference type="CDD" id="cd08195">
    <property type="entry name" value="DHQS"/>
    <property type="match status" value="1"/>
</dbReference>
<gene>
    <name evidence="18 21" type="primary">aroB</name>
    <name evidence="21" type="ORF">GXN74_09295</name>
</gene>
<feature type="binding site" evidence="18">
    <location>
        <position position="248"/>
    </location>
    <ligand>
        <name>Zn(2+)</name>
        <dbReference type="ChEBI" id="CHEBI:29105"/>
    </ligand>
</feature>
<dbReference type="GO" id="GO:0000166">
    <property type="term" value="F:nucleotide binding"/>
    <property type="evidence" value="ECO:0007669"/>
    <property type="project" value="UniProtKB-KW"/>
</dbReference>
<evidence type="ECO:0000259" key="20">
    <source>
        <dbReference type="Pfam" id="PF24621"/>
    </source>
</evidence>
<dbReference type="SUPFAM" id="SSF56796">
    <property type="entry name" value="Dehydroquinate synthase-like"/>
    <property type="match status" value="1"/>
</dbReference>
<keyword evidence="13 18" id="KW-0862">Zinc</keyword>
<dbReference type="EC" id="4.2.3.4" evidence="7 18"/>
<evidence type="ECO:0000256" key="8">
    <source>
        <dbReference type="ARBA" id="ARBA00017684"/>
    </source>
</evidence>
<keyword evidence="17 18" id="KW-0170">Cobalt</keyword>
<sequence length="364" mass="40106">MQRLDVETKSKHYEILVDQDFLDLVPAIRGLDKDFSSYHVVSDDNVTPLYQREILDALAGFGKPVHGVTFPHGEKNKNLSTMEAIYQALIENGADRKSLIVALGGGVAGDMAGYAAATYMRGIAYIQIPTTLLSQVDSSIGGKTGIDFNGYKNIIGAFHQPELVYINTATLKTLPRGEFTSGMAEIIKHAMIKDAAYFDFLELERERVQALDHEVLTSMILRSCEIKSQVVSEDETEKGNRALLNFGHTAGHAIERLMDFRMLHGECVSIGMVAAARLSAAEGGFPPAEAERLVRLLEAYGLPLAVPDLSAESVYEELFHDKKTMGNTLTFALCRRIGDSYLSKGTLTKAQILEALDQVMERER</sequence>
<keyword evidence="12 18" id="KW-0547">Nucleotide-binding</keyword>
<comment type="function">
    <text evidence="18">Catalyzes the conversion of 3-deoxy-D-arabino-heptulosonate 7-phosphate (DAHP) to dehydroquinate (DHQ).</text>
</comment>
<dbReference type="NCBIfam" id="TIGR01357">
    <property type="entry name" value="aroB"/>
    <property type="match status" value="1"/>
</dbReference>
<dbReference type="InterPro" id="IPR030963">
    <property type="entry name" value="DHQ_synth_fam"/>
</dbReference>
<feature type="domain" description="3-dehydroquinate synthase N-terminal" evidence="19">
    <location>
        <begin position="68"/>
        <end position="180"/>
    </location>
</feature>
<evidence type="ECO:0000256" key="2">
    <source>
        <dbReference type="ARBA" id="ARBA00001911"/>
    </source>
</evidence>
<evidence type="ECO:0000256" key="3">
    <source>
        <dbReference type="ARBA" id="ARBA00001947"/>
    </source>
</evidence>
<dbReference type="GO" id="GO:0005737">
    <property type="term" value="C:cytoplasm"/>
    <property type="evidence" value="ECO:0007669"/>
    <property type="project" value="UniProtKB-SubCell"/>
</dbReference>
<feature type="domain" description="3-dehydroquinate synthase C-terminal" evidence="20">
    <location>
        <begin position="182"/>
        <end position="324"/>
    </location>
</feature>
<evidence type="ECO:0000256" key="7">
    <source>
        <dbReference type="ARBA" id="ARBA00013031"/>
    </source>
</evidence>
<dbReference type="Gene3D" id="1.20.1090.10">
    <property type="entry name" value="Dehydroquinate synthase-like - alpha domain"/>
    <property type="match status" value="1"/>
</dbReference>
<dbReference type="InterPro" id="IPR016037">
    <property type="entry name" value="DHQ_synth_AroB"/>
</dbReference>
<evidence type="ECO:0000256" key="15">
    <source>
        <dbReference type="ARBA" id="ARBA00023141"/>
    </source>
</evidence>
<keyword evidence="14 18" id="KW-0520">NAD</keyword>
<comment type="subcellular location">
    <subcellularLocation>
        <location evidence="4 18">Cytoplasm</location>
    </subcellularLocation>
</comment>
<dbReference type="PANTHER" id="PTHR43622">
    <property type="entry name" value="3-DEHYDROQUINATE SYNTHASE"/>
    <property type="match status" value="1"/>
</dbReference>
<evidence type="ECO:0000259" key="19">
    <source>
        <dbReference type="Pfam" id="PF01761"/>
    </source>
</evidence>
<evidence type="ECO:0000256" key="9">
    <source>
        <dbReference type="ARBA" id="ARBA00022490"/>
    </source>
</evidence>
<keyword evidence="9 18" id="KW-0963">Cytoplasm</keyword>
<dbReference type="InterPro" id="IPR056179">
    <property type="entry name" value="DHQS_C"/>
</dbReference>
<dbReference type="Gene3D" id="3.40.50.1970">
    <property type="match status" value="1"/>
</dbReference>
<protein>
    <recommendedName>
        <fullName evidence="8 18">3-dehydroquinate synthase</fullName>
        <shortName evidence="18">DHQS</shortName>
        <ecNumber evidence="7 18">4.2.3.4</ecNumber>
    </recommendedName>
</protein>
<feature type="binding site" evidence="18">
    <location>
        <begin position="106"/>
        <end position="110"/>
    </location>
    <ligand>
        <name>NAD(+)</name>
        <dbReference type="ChEBI" id="CHEBI:57540"/>
    </ligand>
</feature>
<dbReference type="InterPro" id="IPR030960">
    <property type="entry name" value="DHQS/DOIS_N"/>
</dbReference>
<comment type="pathway">
    <text evidence="5 18">Metabolic intermediate biosynthesis; chorismate biosynthesis; chorismate from D-erythrose 4-phosphate and phosphoenolpyruvate: step 2/7.</text>
</comment>
<dbReference type="AlphaFoldDB" id="A0A7X5KNE0"/>
<evidence type="ECO:0000313" key="21">
    <source>
        <dbReference type="EMBL" id="NDL67934.1"/>
    </source>
</evidence>
<evidence type="ECO:0000256" key="4">
    <source>
        <dbReference type="ARBA" id="ARBA00004496"/>
    </source>
</evidence>
<evidence type="ECO:0000256" key="18">
    <source>
        <dbReference type="HAMAP-Rule" id="MF_00110"/>
    </source>
</evidence>
<dbReference type="InterPro" id="IPR050071">
    <property type="entry name" value="Dehydroquinate_synthase"/>
</dbReference>
<dbReference type="Pfam" id="PF24621">
    <property type="entry name" value="DHQS_C"/>
    <property type="match status" value="1"/>
</dbReference>
<evidence type="ECO:0000256" key="12">
    <source>
        <dbReference type="ARBA" id="ARBA00022741"/>
    </source>
</evidence>
<keyword evidence="16 18" id="KW-0456">Lyase</keyword>